<evidence type="ECO:0000313" key="4">
    <source>
        <dbReference type="Proteomes" id="UP001652623"/>
    </source>
</evidence>
<feature type="compositionally biased region" description="Low complexity" evidence="1">
    <location>
        <begin position="235"/>
        <end position="254"/>
    </location>
</feature>
<feature type="domain" description="DUF630" evidence="3">
    <location>
        <begin position="1"/>
        <end position="58"/>
    </location>
</feature>
<dbReference type="Proteomes" id="UP001652623">
    <property type="component" value="Chromosome 9"/>
</dbReference>
<feature type="compositionally biased region" description="Polar residues" evidence="1">
    <location>
        <begin position="100"/>
        <end position="109"/>
    </location>
</feature>
<name>A0A6P4AF07_ZIZJJ</name>
<keyword evidence="4" id="KW-1185">Reference proteome</keyword>
<evidence type="ECO:0000313" key="5">
    <source>
        <dbReference type="RefSeq" id="XP_015893117.3"/>
    </source>
</evidence>
<reference evidence="5" key="1">
    <citation type="submission" date="2025-08" db="UniProtKB">
        <authorList>
            <consortium name="RefSeq"/>
        </authorList>
    </citation>
    <scope>IDENTIFICATION</scope>
    <source>
        <tissue evidence="5">Seedling</tissue>
    </source>
</reference>
<evidence type="ECO:0000256" key="1">
    <source>
        <dbReference type="SAM" id="MobiDB-lite"/>
    </source>
</evidence>
<feature type="compositionally biased region" description="Basic and acidic residues" evidence="1">
    <location>
        <begin position="288"/>
        <end position="297"/>
    </location>
</feature>
<feature type="region of interest" description="Disordered" evidence="1">
    <location>
        <begin position="281"/>
        <end position="304"/>
    </location>
</feature>
<proteinExistence type="predicted"/>
<feature type="domain" description="DUF632" evidence="2">
    <location>
        <begin position="390"/>
        <end position="700"/>
    </location>
</feature>
<accession>A0A6P4AF07</accession>
<dbReference type="InterPro" id="IPR006867">
    <property type="entry name" value="DUF632"/>
</dbReference>
<evidence type="ECO:0000259" key="2">
    <source>
        <dbReference type="Pfam" id="PF04782"/>
    </source>
</evidence>
<dbReference type="RefSeq" id="XP_015893117.3">
    <property type="nucleotide sequence ID" value="XM_016037631.4"/>
</dbReference>
<feature type="region of interest" description="Disordered" evidence="1">
    <location>
        <begin position="437"/>
        <end position="461"/>
    </location>
</feature>
<feature type="region of interest" description="Disordered" evidence="1">
    <location>
        <begin position="235"/>
        <end position="269"/>
    </location>
</feature>
<gene>
    <name evidence="5" type="primary">LOC107427253</name>
</gene>
<organism evidence="4 5">
    <name type="scientific">Ziziphus jujuba</name>
    <name type="common">Chinese jujube</name>
    <name type="synonym">Ziziphus sativa</name>
    <dbReference type="NCBI Taxonomy" id="326968"/>
    <lineage>
        <taxon>Eukaryota</taxon>
        <taxon>Viridiplantae</taxon>
        <taxon>Streptophyta</taxon>
        <taxon>Embryophyta</taxon>
        <taxon>Tracheophyta</taxon>
        <taxon>Spermatophyta</taxon>
        <taxon>Magnoliopsida</taxon>
        <taxon>eudicotyledons</taxon>
        <taxon>Gunneridae</taxon>
        <taxon>Pentapetalae</taxon>
        <taxon>rosids</taxon>
        <taxon>fabids</taxon>
        <taxon>Rosales</taxon>
        <taxon>Rhamnaceae</taxon>
        <taxon>Paliureae</taxon>
        <taxon>Ziziphus</taxon>
    </lineage>
</organism>
<feature type="compositionally biased region" description="Low complexity" evidence="1">
    <location>
        <begin position="437"/>
        <end position="447"/>
    </location>
</feature>
<feature type="region of interest" description="Disordered" evidence="1">
    <location>
        <begin position="59"/>
        <end position="131"/>
    </location>
</feature>
<dbReference type="PANTHER" id="PTHR21450">
    <property type="entry name" value="PROTEIN ALTERED PHOSPHATE STARVATION RESPONSE 1"/>
    <property type="match status" value="1"/>
</dbReference>
<sequence length="810" mass="90806">MGCASSKLDDLPAVMLCRERCAFLDEAIKKRDELAEAHMAYIHSLKVIGSSLKSFVGQDLGNSSGSPPSPKLNLPPKRKGDPVVSASIQAGKSPPHHLSRSNSGSHLNFHSNSDDEDDDSGGSLHHSDHSSPLYVPVDHIEYMDADQQGQGAYPGGFMHMNYMKNKATPSVVYEERAVSSMTVHRMDMGESSSSTSYYSYPGYSNSVNPNPSPYYEYPNYGGGIGGYYGGGSSPPRYGAMPGQSSPAAAASSSKQPPPPPSPPKASPWEFLNPFENYDKYYSQYTPSRDSKEVREEEGIPDLEDEDYQHEVVKEVHGDQKFTADGGGKHSKAAVVDDEVGDTEGLLYKTRPSVSTEYEAHVVDKKVVDDEERSDERPAYKARAGPRNPFEAAMEIEFEFQRASECGNEISRLLEVGSLRYNRKHVSSKMLHMVTPSLSVVSSQPSTSKHGESSSSADKAAPAQLDFDEDMALRSRKLSSTLRKLYLWEKKLYNEVKAEEKMRVIHDRKCRKLKRLDERGAEAHKVDSTRTLIRSLSTKIRIAIQVVDKVSVTINKIRDEELWPQLDELIQGLTRMWKSMLECHHNQCLAARGLGTIGSGKKLDEAHLDATWQLEHELFSWTSRFHTWISLQKAYVKALNNWLQKCLLYEPEETADGIVPFSPGRLGAPPVFVICNQWSQAMDRISEREVFESMRKLTMNVLHKWENEKQEMANKDPERKARSWDREGQKIQKGIQALDKEMVLVSGDGNSLSVAGQIVYQSDTSNDSLQASLQRTFETMERFTANSMKAYEELLQRSEEEKHARDHEGVS</sequence>
<dbReference type="InParanoid" id="A0A6P4AF07"/>
<feature type="compositionally biased region" description="Pro residues" evidence="1">
    <location>
        <begin position="255"/>
        <end position="265"/>
    </location>
</feature>
<dbReference type="InterPro" id="IPR006868">
    <property type="entry name" value="DUF630"/>
</dbReference>
<dbReference type="FunCoup" id="A0A6P4AF07">
    <property type="interactions" value="1857"/>
</dbReference>
<dbReference type="GeneID" id="107427253"/>
<feature type="compositionally biased region" description="Low complexity" evidence="1">
    <location>
        <begin position="61"/>
        <end position="75"/>
    </location>
</feature>
<dbReference type="KEGG" id="zju:107427253"/>
<dbReference type="PANTHER" id="PTHR21450:SF41">
    <property type="entry name" value="RNA POLYMERASE SUBUNIT BETA, PUTATIVE (DUF630 AND DUF632)-RELATED"/>
    <property type="match status" value="1"/>
</dbReference>
<protein>
    <submittedName>
        <fullName evidence="5">Protein ALTERED PHOSPHATE STARVATION RESPONSE 1</fullName>
    </submittedName>
</protein>
<evidence type="ECO:0000259" key="3">
    <source>
        <dbReference type="Pfam" id="PF04783"/>
    </source>
</evidence>
<dbReference type="Pfam" id="PF04783">
    <property type="entry name" value="DUF630"/>
    <property type="match status" value="1"/>
</dbReference>
<dbReference type="Pfam" id="PF04782">
    <property type="entry name" value="DUF632"/>
    <property type="match status" value="1"/>
</dbReference>